<sequence length="287" mass="32612">MAKMPHWPLYLGANKERVDSREKVLRVLSALHDPHMDLRNIIHITGTNGKGSTAGYISEILKQSGYKVGRYTSPHIHICNERICINDEMISDIDLYEIIEEIRVICERQGIDLTIFEATTLCAFIYFRRNECDFNVIEVGMGGMIDATNVFDENRPICSIITPIHLDHVKYLGASMEEIAFQKAFIIKGDSLCICAHQSESVEKLIELRCEAVGSKVYFEGRDFSGSYIEENEDEWLFSMHFEKYGRDIMRDIVLPRPSLAGWHQIGNASIATMACIEISARLGIEV</sequence>
<comment type="similarity">
    <text evidence="1">Belongs to the folylpolyglutamate synthase family.</text>
</comment>
<dbReference type="EMBL" id="CP029077">
    <property type="protein sequence ID" value="QED23683.1"/>
    <property type="molecule type" value="Genomic_DNA"/>
</dbReference>
<dbReference type="GO" id="GO:0005737">
    <property type="term" value="C:cytoplasm"/>
    <property type="evidence" value="ECO:0007669"/>
    <property type="project" value="TreeGrafter"/>
</dbReference>
<keyword evidence="2" id="KW-0436">Ligase</keyword>
<dbReference type="InterPro" id="IPR036565">
    <property type="entry name" value="Mur-like_cat_sf"/>
</dbReference>
<dbReference type="PANTHER" id="PTHR11136">
    <property type="entry name" value="FOLYLPOLYGLUTAMATE SYNTHASE-RELATED"/>
    <property type="match status" value="1"/>
</dbReference>
<feature type="domain" description="Mur ligase central" evidence="5">
    <location>
        <begin position="44"/>
        <end position="275"/>
    </location>
</feature>
<dbReference type="Pfam" id="PF08245">
    <property type="entry name" value="Mur_ligase_M"/>
    <property type="match status" value="1"/>
</dbReference>
<evidence type="ECO:0000256" key="3">
    <source>
        <dbReference type="ARBA" id="ARBA00022741"/>
    </source>
</evidence>
<dbReference type="RefSeq" id="WP_146820956.1">
    <property type="nucleotide sequence ID" value="NZ_CP029077.1"/>
</dbReference>
<evidence type="ECO:0000259" key="5">
    <source>
        <dbReference type="Pfam" id="PF08245"/>
    </source>
</evidence>
<dbReference type="Gene3D" id="3.40.1190.10">
    <property type="entry name" value="Mur-like, catalytic domain"/>
    <property type="match status" value="1"/>
</dbReference>
<dbReference type="GO" id="GO:0005524">
    <property type="term" value="F:ATP binding"/>
    <property type="evidence" value="ECO:0007669"/>
    <property type="project" value="UniProtKB-KW"/>
</dbReference>
<reference evidence="6 7" key="1">
    <citation type="journal article" date="2019" name="ISME J.">
        <title>Deianiraea, an extracellular bacterium associated with the ciliate Paramecium, suggests an alternative scenario for the evolution of Rickettsiales.</title>
        <authorList>
            <person name="Castelli M."/>
            <person name="Sabaneyeva E."/>
            <person name="Lanzoni O."/>
            <person name="Lebedeva N."/>
            <person name="Floriano A.M."/>
            <person name="Gaiarsa S."/>
            <person name="Benken K."/>
            <person name="Modeo L."/>
            <person name="Bandi C."/>
            <person name="Potekhin A."/>
            <person name="Sassera D."/>
            <person name="Petroni G."/>
        </authorList>
    </citation>
    <scope>NUCLEOTIDE SEQUENCE [LARGE SCALE GENOMIC DNA]</scope>
    <source>
        <strain evidence="6">CyL4-1</strain>
    </source>
</reference>
<accession>A0A5B8XEJ0</accession>
<evidence type="ECO:0000313" key="7">
    <source>
        <dbReference type="Proteomes" id="UP000321934"/>
    </source>
</evidence>
<dbReference type="UniPathway" id="UPA00077">
    <property type="reaction ID" value="UER00157"/>
</dbReference>
<evidence type="ECO:0000256" key="4">
    <source>
        <dbReference type="ARBA" id="ARBA00022840"/>
    </source>
</evidence>
<dbReference type="AlphaFoldDB" id="A0A5B8XEJ0"/>
<protein>
    <submittedName>
        <fullName evidence="6">FolC-like protein (N-terminal domain)</fullName>
    </submittedName>
</protein>
<keyword evidence="7" id="KW-1185">Reference proteome</keyword>
<dbReference type="GO" id="GO:0046654">
    <property type="term" value="P:tetrahydrofolate biosynthetic process"/>
    <property type="evidence" value="ECO:0007669"/>
    <property type="project" value="UniProtKB-UniPathway"/>
</dbReference>
<keyword evidence="4" id="KW-0067">ATP-binding</keyword>
<gene>
    <name evidence="6" type="ORF">Deia_00896</name>
</gene>
<evidence type="ECO:0000256" key="2">
    <source>
        <dbReference type="ARBA" id="ARBA00022598"/>
    </source>
</evidence>
<organism evidence="6 7">
    <name type="scientific">Candidatus Deianiraea vastatrix</name>
    <dbReference type="NCBI Taxonomy" id="2163644"/>
    <lineage>
        <taxon>Bacteria</taxon>
        <taxon>Pseudomonadati</taxon>
        <taxon>Pseudomonadota</taxon>
        <taxon>Alphaproteobacteria</taxon>
        <taxon>Rickettsiales</taxon>
        <taxon>Candidatus Deianiraeaceae</taxon>
        <taxon>Candidatus Deianiraea</taxon>
    </lineage>
</organism>
<dbReference type="NCBIfam" id="TIGR01499">
    <property type="entry name" value="folC"/>
    <property type="match status" value="1"/>
</dbReference>
<evidence type="ECO:0000256" key="1">
    <source>
        <dbReference type="ARBA" id="ARBA00008276"/>
    </source>
</evidence>
<dbReference type="SUPFAM" id="SSF53623">
    <property type="entry name" value="MurD-like peptide ligases, catalytic domain"/>
    <property type="match status" value="1"/>
</dbReference>
<evidence type="ECO:0000313" key="6">
    <source>
        <dbReference type="EMBL" id="QED23683.1"/>
    </source>
</evidence>
<dbReference type="PANTHER" id="PTHR11136:SF0">
    <property type="entry name" value="DIHYDROFOLATE SYNTHETASE-RELATED"/>
    <property type="match status" value="1"/>
</dbReference>
<dbReference type="GO" id="GO:0004326">
    <property type="term" value="F:tetrahydrofolylpolyglutamate synthase activity"/>
    <property type="evidence" value="ECO:0007669"/>
    <property type="project" value="InterPro"/>
</dbReference>
<name>A0A5B8XEJ0_9RICK</name>
<dbReference type="InterPro" id="IPR001645">
    <property type="entry name" value="Folylpolyglutamate_synth"/>
</dbReference>
<proteinExistence type="inferred from homology"/>
<dbReference type="GO" id="GO:0008841">
    <property type="term" value="F:dihydrofolate synthase activity"/>
    <property type="evidence" value="ECO:0007669"/>
    <property type="project" value="TreeGrafter"/>
</dbReference>
<dbReference type="Proteomes" id="UP000321934">
    <property type="component" value="Chromosome"/>
</dbReference>
<keyword evidence="3" id="KW-0547">Nucleotide-binding</keyword>
<dbReference type="OrthoDB" id="9809356at2"/>
<dbReference type="InterPro" id="IPR013221">
    <property type="entry name" value="Mur_ligase_cen"/>
</dbReference>